<dbReference type="EMBL" id="GL871206">
    <property type="protein sequence ID" value="EGC32204.1"/>
    <property type="molecule type" value="Genomic_DNA"/>
</dbReference>
<dbReference type="FunCoup" id="F0ZV32">
    <property type="interactions" value="408"/>
</dbReference>
<evidence type="ECO:0000256" key="3">
    <source>
        <dbReference type="ARBA" id="ARBA00012533"/>
    </source>
</evidence>
<comment type="subcellular location">
    <subcellularLocation>
        <location evidence="2">Cytoplasm</location>
    </subcellularLocation>
    <subcellularLocation>
        <location evidence="1">Nucleus</location>
    </subcellularLocation>
</comment>
<dbReference type="Pfam" id="PF10294">
    <property type="entry name" value="Methyltransf_16"/>
    <property type="match status" value="1"/>
</dbReference>
<name>F0ZV32_DICPU</name>
<dbReference type="InterPro" id="IPR029063">
    <property type="entry name" value="SAM-dependent_MTases_sf"/>
</dbReference>
<dbReference type="InParanoid" id="F0ZV32"/>
<dbReference type="PANTHER" id="PTHR14614">
    <property type="entry name" value="HEPATOCELLULAR CARCINOMA-ASSOCIATED ANTIGEN"/>
    <property type="match status" value="1"/>
</dbReference>
<dbReference type="GO" id="GO:0018064">
    <property type="term" value="F:protein-L-histidine N-tele-methyltransferase activity"/>
    <property type="evidence" value="ECO:0000318"/>
    <property type="project" value="GO_Central"/>
</dbReference>
<dbReference type="PANTHER" id="PTHR14614:SF39">
    <property type="entry name" value="HISTIDINE PROTEIN METHYLTRANSFERASE 1 HOMOLOG"/>
    <property type="match status" value="1"/>
</dbReference>
<organism evidence="10 11">
    <name type="scientific">Dictyostelium purpureum</name>
    <name type="common">Slime mold</name>
    <dbReference type="NCBI Taxonomy" id="5786"/>
    <lineage>
        <taxon>Eukaryota</taxon>
        <taxon>Amoebozoa</taxon>
        <taxon>Evosea</taxon>
        <taxon>Eumycetozoa</taxon>
        <taxon>Dictyostelia</taxon>
        <taxon>Dictyosteliales</taxon>
        <taxon>Dictyosteliaceae</taxon>
        <taxon>Dictyostelium</taxon>
    </lineage>
</organism>
<dbReference type="AlphaFoldDB" id="F0ZV32"/>
<evidence type="ECO:0000256" key="7">
    <source>
        <dbReference type="ARBA" id="ARBA00022691"/>
    </source>
</evidence>
<reference evidence="11" key="1">
    <citation type="journal article" date="2011" name="Genome Biol.">
        <title>Comparative genomics of the social amoebae Dictyostelium discoideum and Dictyostelium purpureum.</title>
        <authorList>
            <consortium name="US DOE Joint Genome Institute (JGI-PGF)"/>
            <person name="Sucgang R."/>
            <person name="Kuo A."/>
            <person name="Tian X."/>
            <person name="Salerno W."/>
            <person name="Parikh A."/>
            <person name="Feasley C.L."/>
            <person name="Dalin E."/>
            <person name="Tu H."/>
            <person name="Huang E."/>
            <person name="Barry K."/>
            <person name="Lindquist E."/>
            <person name="Shapiro H."/>
            <person name="Bruce D."/>
            <person name="Schmutz J."/>
            <person name="Salamov A."/>
            <person name="Fey P."/>
            <person name="Gaudet P."/>
            <person name="Anjard C."/>
            <person name="Babu M.M."/>
            <person name="Basu S."/>
            <person name="Bushmanova Y."/>
            <person name="van der Wel H."/>
            <person name="Katoh-Kurasawa M."/>
            <person name="Dinh C."/>
            <person name="Coutinho P.M."/>
            <person name="Saito T."/>
            <person name="Elias M."/>
            <person name="Schaap P."/>
            <person name="Kay R.R."/>
            <person name="Henrissat B."/>
            <person name="Eichinger L."/>
            <person name="Rivero F."/>
            <person name="Putnam N.H."/>
            <person name="West C.M."/>
            <person name="Loomis W.F."/>
            <person name="Chisholm R.L."/>
            <person name="Shaulsky G."/>
            <person name="Strassmann J.E."/>
            <person name="Queller D.C."/>
            <person name="Kuspa A."/>
            <person name="Grigoriev I.V."/>
        </authorList>
    </citation>
    <scope>NUCLEOTIDE SEQUENCE [LARGE SCALE GENOMIC DNA]</scope>
    <source>
        <strain evidence="11">QSDP1</strain>
    </source>
</reference>
<dbReference type="Proteomes" id="UP000001064">
    <property type="component" value="Unassembled WGS sequence"/>
</dbReference>
<protein>
    <recommendedName>
        <fullName evidence="3">protein-histidine N-methyltransferase</fullName>
        <ecNumber evidence="3">2.1.1.85</ecNumber>
    </recommendedName>
</protein>
<gene>
    <name evidence="10" type="ORF">DICPUDRAFT_89318</name>
</gene>
<dbReference type="SUPFAM" id="SSF53335">
    <property type="entry name" value="S-adenosyl-L-methionine-dependent methyltransferases"/>
    <property type="match status" value="1"/>
</dbReference>
<dbReference type="Gene3D" id="3.40.50.150">
    <property type="entry name" value="Vaccinia Virus protein VP39"/>
    <property type="match status" value="1"/>
</dbReference>
<dbReference type="EC" id="2.1.1.85" evidence="3"/>
<dbReference type="InterPro" id="IPR019410">
    <property type="entry name" value="Methyltransf_16"/>
</dbReference>
<evidence type="ECO:0000256" key="4">
    <source>
        <dbReference type="ARBA" id="ARBA00022490"/>
    </source>
</evidence>
<comment type="similarity">
    <text evidence="9">Belongs to the methyltransferase superfamily. METTL18 family.</text>
</comment>
<keyword evidence="7" id="KW-0949">S-adenosyl-L-methionine</keyword>
<dbReference type="GO" id="GO:0005737">
    <property type="term" value="C:cytoplasm"/>
    <property type="evidence" value="ECO:0007669"/>
    <property type="project" value="UniProtKB-SubCell"/>
</dbReference>
<dbReference type="GeneID" id="10507456"/>
<evidence type="ECO:0000313" key="11">
    <source>
        <dbReference type="Proteomes" id="UP000001064"/>
    </source>
</evidence>
<dbReference type="STRING" id="5786.F0ZV32"/>
<dbReference type="eggNOG" id="KOG2920">
    <property type="taxonomic scope" value="Eukaryota"/>
</dbReference>
<dbReference type="GO" id="GO:0005634">
    <property type="term" value="C:nucleus"/>
    <property type="evidence" value="ECO:0000318"/>
    <property type="project" value="GO_Central"/>
</dbReference>
<accession>F0ZV32</accession>
<dbReference type="RefSeq" id="XP_003291276.1">
    <property type="nucleotide sequence ID" value="XM_003291228.1"/>
</dbReference>
<evidence type="ECO:0000256" key="1">
    <source>
        <dbReference type="ARBA" id="ARBA00004123"/>
    </source>
</evidence>
<dbReference type="OrthoDB" id="1723750at2759"/>
<evidence type="ECO:0000256" key="9">
    <source>
        <dbReference type="ARBA" id="ARBA00038126"/>
    </source>
</evidence>
<keyword evidence="4" id="KW-0963">Cytoplasm</keyword>
<evidence type="ECO:0000256" key="5">
    <source>
        <dbReference type="ARBA" id="ARBA00022603"/>
    </source>
</evidence>
<keyword evidence="6" id="KW-0808">Transferase</keyword>
<dbReference type="KEGG" id="dpp:DICPUDRAFT_89318"/>
<dbReference type="VEuPathDB" id="AmoebaDB:DICPUDRAFT_89318"/>
<dbReference type="GO" id="GO:0032259">
    <property type="term" value="P:methylation"/>
    <property type="evidence" value="ECO:0007669"/>
    <property type="project" value="UniProtKB-KW"/>
</dbReference>
<evidence type="ECO:0000256" key="2">
    <source>
        <dbReference type="ARBA" id="ARBA00004496"/>
    </source>
</evidence>
<dbReference type="GO" id="GO:0006417">
    <property type="term" value="P:regulation of translation"/>
    <property type="evidence" value="ECO:0000318"/>
    <property type="project" value="GO_Central"/>
</dbReference>
<proteinExistence type="inferred from homology"/>
<keyword evidence="8" id="KW-0539">Nucleus</keyword>
<keyword evidence="11" id="KW-1185">Reference proteome</keyword>
<sequence length="286" mass="32895">MSFKFNFHIDDKEDIKEDKDISEFDIESKIDELPSKYLEFNVNNKDIILKLENENVNFNQNKSLKKLIKPFKNNENSGDNNNDNNYENLLNKTDLIPGVYEGGFKLWECAIDVINYLIEDNIDLKNKKVLEIGCGHGLPGIFCLLHGSVVTFQDYNQEVIFNLTQPNLIINNSNNDNNNKENSKFISGDWKFVDELLNNEKFDLILTSDTLYNIGSFKKLHNLISNHLETNGKCYLASKTYYFGVGGGIRKFEELANVLNILSIKTVRDIKDGFSNVREVVEITKK</sequence>
<dbReference type="OMA" id="IKKCMSH"/>
<evidence type="ECO:0000256" key="6">
    <source>
        <dbReference type="ARBA" id="ARBA00022679"/>
    </source>
</evidence>
<evidence type="ECO:0000313" key="10">
    <source>
        <dbReference type="EMBL" id="EGC32204.1"/>
    </source>
</evidence>
<keyword evidence="5" id="KW-0489">Methyltransferase</keyword>
<evidence type="ECO:0000256" key="8">
    <source>
        <dbReference type="ARBA" id="ARBA00023242"/>
    </source>
</evidence>